<evidence type="ECO:0000256" key="3">
    <source>
        <dbReference type="ARBA" id="ARBA00022741"/>
    </source>
</evidence>
<protein>
    <recommendedName>
        <fullName evidence="5">Probable 2-(5''-triphosphoribosyl)-3'-dephosphocoenzyme-A synthase</fullName>
        <shortName evidence="5">2-(5''-triphosphoribosyl)-3'-dephospho-CoA synthase</shortName>
        <ecNumber evidence="5">2.4.2.52</ecNumber>
    </recommendedName>
</protein>
<keyword evidence="2 5" id="KW-0808">Transferase</keyword>
<evidence type="ECO:0000313" key="7">
    <source>
        <dbReference type="Proteomes" id="UP001163255"/>
    </source>
</evidence>
<dbReference type="Proteomes" id="UP001163255">
    <property type="component" value="Chromosome"/>
</dbReference>
<reference evidence="6" key="1">
    <citation type="submission" date="2022-10" db="EMBL/GenBank/DDBJ databases">
        <title>Completed Genome Sequence of two octocoral isolated bacterium, Endozoicomonas euniceicola EF212T and Endozoicomonas gorgoniicola PS125T.</title>
        <authorList>
            <person name="Chiou Y.-J."/>
            <person name="Chen Y.-H."/>
        </authorList>
    </citation>
    <scope>NUCLEOTIDE SEQUENCE</scope>
    <source>
        <strain evidence="6">EF212</strain>
    </source>
</reference>
<evidence type="ECO:0000313" key="6">
    <source>
        <dbReference type="EMBL" id="UYM14404.1"/>
    </source>
</evidence>
<keyword evidence="3 5" id="KW-0547">Nucleotide-binding</keyword>
<dbReference type="NCBIfam" id="TIGR03125">
    <property type="entry name" value="citrate_citG"/>
    <property type="match status" value="1"/>
</dbReference>
<keyword evidence="7" id="KW-1185">Reference proteome</keyword>
<accession>A0ABY6GQX2</accession>
<dbReference type="GO" id="GO:0046917">
    <property type="term" value="F:triphosphoribosyl-dephospho-CoA synthase activity"/>
    <property type="evidence" value="ECO:0007669"/>
    <property type="project" value="UniProtKB-EC"/>
</dbReference>
<dbReference type="EMBL" id="CP103300">
    <property type="protein sequence ID" value="UYM14404.1"/>
    <property type="molecule type" value="Genomic_DNA"/>
</dbReference>
<dbReference type="PANTHER" id="PTHR30201:SF2">
    <property type="entry name" value="2-(5''-TRIPHOSPHORIBOSYL)-3'-DEPHOSPHOCOENZYME-A SYNTHASE"/>
    <property type="match status" value="1"/>
</dbReference>
<evidence type="ECO:0000256" key="1">
    <source>
        <dbReference type="ARBA" id="ARBA00001210"/>
    </source>
</evidence>
<evidence type="ECO:0000256" key="5">
    <source>
        <dbReference type="HAMAP-Rule" id="MF_00397"/>
    </source>
</evidence>
<organism evidence="6 7">
    <name type="scientific">Endozoicomonas euniceicola</name>
    <dbReference type="NCBI Taxonomy" id="1234143"/>
    <lineage>
        <taxon>Bacteria</taxon>
        <taxon>Pseudomonadati</taxon>
        <taxon>Pseudomonadota</taxon>
        <taxon>Gammaproteobacteria</taxon>
        <taxon>Oceanospirillales</taxon>
        <taxon>Endozoicomonadaceae</taxon>
        <taxon>Endozoicomonas</taxon>
    </lineage>
</organism>
<comment type="catalytic activity">
    <reaction evidence="1 5">
        <text>3'-dephospho-CoA + ATP = 2'-(5''-triphospho-alpha-D-ribosyl)-3'-dephospho-CoA + adenine</text>
        <dbReference type="Rhea" id="RHEA:15117"/>
        <dbReference type="ChEBI" id="CHEBI:16708"/>
        <dbReference type="ChEBI" id="CHEBI:30616"/>
        <dbReference type="ChEBI" id="CHEBI:57328"/>
        <dbReference type="ChEBI" id="CHEBI:61378"/>
        <dbReference type="EC" id="2.4.2.52"/>
    </reaction>
</comment>
<dbReference type="GO" id="GO:0016757">
    <property type="term" value="F:glycosyltransferase activity"/>
    <property type="evidence" value="ECO:0007669"/>
    <property type="project" value="UniProtKB-KW"/>
</dbReference>
<comment type="similarity">
    <text evidence="5">Belongs to the CitG/MdcB family.</text>
</comment>
<keyword evidence="6" id="KW-0328">Glycosyltransferase</keyword>
<evidence type="ECO:0000256" key="2">
    <source>
        <dbReference type="ARBA" id="ARBA00022679"/>
    </source>
</evidence>
<dbReference type="HAMAP" id="MF_00397">
    <property type="entry name" value="CitG"/>
    <property type="match status" value="1"/>
</dbReference>
<gene>
    <name evidence="5 6" type="primary">citG</name>
    <name evidence="6" type="ORF">NX720_16065</name>
</gene>
<name>A0ABY6GQX2_9GAMM</name>
<dbReference type="InterPro" id="IPR002736">
    <property type="entry name" value="CitG"/>
</dbReference>
<dbReference type="EC" id="2.4.2.52" evidence="5"/>
<dbReference type="PANTHER" id="PTHR30201">
    <property type="entry name" value="TRIPHOSPHORIBOSYL-DEPHOSPHO-COA SYNTHASE"/>
    <property type="match status" value="1"/>
</dbReference>
<dbReference type="RefSeq" id="WP_262595861.1">
    <property type="nucleotide sequence ID" value="NZ_CP103300.1"/>
</dbReference>
<dbReference type="Pfam" id="PF01874">
    <property type="entry name" value="CitG"/>
    <property type="match status" value="1"/>
</dbReference>
<proteinExistence type="inferred from homology"/>
<evidence type="ECO:0000256" key="4">
    <source>
        <dbReference type="ARBA" id="ARBA00022840"/>
    </source>
</evidence>
<dbReference type="InterPro" id="IPR017551">
    <property type="entry name" value="TriPribosyl-deP-CoA_syn_CitG"/>
</dbReference>
<sequence length="306" mass="32822">MIESLLEKPSENYCSDLSDPVQFIAGLAHEAMLLEVLTTPKPGLVDQANSGSHKDMNLSTFIDSAGAIQPWLNHFVSAGMKTAHAPAETVLASIRPQGIACEQAMFSATNGVNTHKGMIFSMAIVLAAAGRQLTLEGKEGLNSEKLCGQVAAMTTGLVERELSSVLKPRTAGERLFQQFGLTGIRGEVESGFATVRQHALPVLTSLLKNGPQNIALLQTLLHLMAHNNDTNIVSRGGMLALKYTQNRARSLLKEGGVLTDNGLTSLHAFDRDMIARNLSPGGSADLLALTWLMHRLETVSIPLFEA</sequence>
<dbReference type="Gene3D" id="1.10.4200.10">
    <property type="entry name" value="Triphosphoribosyl-dephospho-CoA protein"/>
    <property type="match status" value="1"/>
</dbReference>
<keyword evidence="4 5" id="KW-0067">ATP-binding</keyword>